<comment type="caution">
    <text evidence="9">The sequence shown here is derived from an EMBL/GenBank/DDBJ whole genome shotgun (WGS) entry which is preliminary data.</text>
</comment>
<comment type="catalytic activity">
    <reaction evidence="1 7">
        <text>Cleavage of hydrophobic, N-terminal signal or leader sequences from secreted and periplasmic proteins.</text>
        <dbReference type="EC" id="3.4.21.89"/>
    </reaction>
</comment>
<keyword evidence="7" id="KW-0645">Protease</keyword>
<dbReference type="Pfam" id="PF10502">
    <property type="entry name" value="Peptidase_S26"/>
    <property type="match status" value="2"/>
</dbReference>
<sequence>MFSFFLPKFVQQGRQFAKDARKILDYKRDLWSEVTVTDFEREIEHLEEGCKERDAQKVESAAQALNALCTSMLPKVEDAAWRENCEVFLVAIVVALAVRTFFIQPFTIPTGSMQPTLNGILGHKTPEDPPNAAIRLWDSLIHGRSWVNVVAQDDESIASVEEVNWAFFFTYTKVETSQGHTYWIHGPMRTAVETWGLNSVETYHRGDHIARGYIDTGDHVFVDKMSYEFRLPRRGDVFVFNTERLPTIDRRHSGSFEPNDPTQFDWPELASFADQWHWKVDMNVPSQFYIKRLVGRPGDTLRIDSPRLYVNGQLAEGAPFARVMAAKDGYEGYSFGTSGFLANILTASDKTFTIPPKHYFAMGDNSYHSSDSRDWGPVPQRNIMGRGLFVYWPFGPHWGFIK</sequence>
<protein>
    <recommendedName>
        <fullName evidence="4 7">Signal peptidase I</fullName>
        <ecNumber evidence="3 7">3.4.21.89</ecNumber>
    </recommendedName>
</protein>
<dbReference type="FunCoup" id="B4CZM9">
    <property type="interactions" value="320"/>
</dbReference>
<dbReference type="CDD" id="cd06530">
    <property type="entry name" value="S26_SPase_I"/>
    <property type="match status" value="1"/>
</dbReference>
<evidence type="ECO:0000256" key="2">
    <source>
        <dbReference type="ARBA" id="ARBA00009370"/>
    </source>
</evidence>
<proteinExistence type="inferred from homology"/>
<feature type="domain" description="Peptidase S26" evidence="8">
    <location>
        <begin position="82"/>
        <end position="118"/>
    </location>
</feature>
<dbReference type="InterPro" id="IPR019757">
    <property type="entry name" value="Pept_S26A_signal_pept_1_Lys-AS"/>
</dbReference>
<dbReference type="eggNOG" id="COG0681">
    <property type="taxonomic scope" value="Bacteria"/>
</dbReference>
<dbReference type="PRINTS" id="PR00727">
    <property type="entry name" value="LEADERPTASE"/>
</dbReference>
<dbReference type="Gene3D" id="2.10.109.10">
    <property type="entry name" value="Umud Fragment, subunit A"/>
    <property type="match status" value="1"/>
</dbReference>
<dbReference type="InParanoid" id="B4CZM9"/>
<comment type="subcellular location">
    <subcellularLocation>
        <location evidence="7">Membrane</location>
        <topology evidence="7">Single-pass type II membrane protein</topology>
    </subcellularLocation>
</comment>
<dbReference type="EC" id="3.4.21.89" evidence="3 7"/>
<reference evidence="9 10" key="1">
    <citation type="journal article" date="2011" name="J. Bacteriol.">
        <title>Genome sequence of Chthoniobacter flavus Ellin428, an aerobic heterotrophic soil bacterium.</title>
        <authorList>
            <person name="Kant R."/>
            <person name="van Passel M.W."/>
            <person name="Palva A."/>
            <person name="Lucas S."/>
            <person name="Lapidus A."/>
            <person name="Glavina Del Rio T."/>
            <person name="Dalin E."/>
            <person name="Tice H."/>
            <person name="Bruce D."/>
            <person name="Goodwin L."/>
            <person name="Pitluck S."/>
            <person name="Larimer F.W."/>
            <person name="Land M.L."/>
            <person name="Hauser L."/>
            <person name="Sangwan P."/>
            <person name="de Vos W.M."/>
            <person name="Janssen P.H."/>
            <person name="Smidt H."/>
        </authorList>
    </citation>
    <scope>NUCLEOTIDE SEQUENCE [LARGE SCALE GENOMIC DNA]</scope>
    <source>
        <strain evidence="9 10">Ellin428</strain>
    </source>
</reference>
<comment type="similarity">
    <text evidence="2 7">Belongs to the peptidase S26 family.</text>
</comment>
<feature type="domain" description="Peptidase S26" evidence="8">
    <location>
        <begin position="215"/>
        <end position="392"/>
    </location>
</feature>
<evidence type="ECO:0000259" key="8">
    <source>
        <dbReference type="Pfam" id="PF10502"/>
    </source>
</evidence>
<name>B4CZM9_9BACT</name>
<dbReference type="GO" id="GO:0016020">
    <property type="term" value="C:membrane"/>
    <property type="evidence" value="ECO:0007669"/>
    <property type="project" value="UniProtKB-SubCell"/>
</dbReference>
<evidence type="ECO:0000313" key="10">
    <source>
        <dbReference type="Proteomes" id="UP000005824"/>
    </source>
</evidence>
<dbReference type="InterPro" id="IPR036286">
    <property type="entry name" value="LexA/Signal_pep-like_sf"/>
</dbReference>
<evidence type="ECO:0000256" key="5">
    <source>
        <dbReference type="ARBA" id="ARBA00022801"/>
    </source>
</evidence>
<dbReference type="InterPro" id="IPR019533">
    <property type="entry name" value="Peptidase_S26"/>
</dbReference>
<dbReference type="PANTHER" id="PTHR43390:SF1">
    <property type="entry name" value="CHLOROPLAST PROCESSING PEPTIDASE"/>
    <property type="match status" value="1"/>
</dbReference>
<dbReference type="PROSITE" id="PS00760">
    <property type="entry name" value="SPASE_I_2"/>
    <property type="match status" value="1"/>
</dbReference>
<dbReference type="GO" id="GO:0009003">
    <property type="term" value="F:signal peptidase activity"/>
    <property type="evidence" value="ECO:0007669"/>
    <property type="project" value="UniProtKB-EC"/>
</dbReference>
<evidence type="ECO:0000256" key="7">
    <source>
        <dbReference type="RuleBase" id="RU362042"/>
    </source>
</evidence>
<dbReference type="RefSeq" id="WP_006979442.1">
    <property type="nucleotide sequence ID" value="NZ_ABVL01000005.1"/>
</dbReference>
<dbReference type="GO" id="GO:0006465">
    <property type="term" value="P:signal peptide processing"/>
    <property type="evidence" value="ECO:0007669"/>
    <property type="project" value="InterPro"/>
</dbReference>
<dbReference type="NCBIfam" id="TIGR02227">
    <property type="entry name" value="sigpep_I_bact"/>
    <property type="match status" value="1"/>
</dbReference>
<dbReference type="GO" id="GO:0004252">
    <property type="term" value="F:serine-type endopeptidase activity"/>
    <property type="evidence" value="ECO:0007669"/>
    <property type="project" value="InterPro"/>
</dbReference>
<dbReference type="PANTHER" id="PTHR43390">
    <property type="entry name" value="SIGNAL PEPTIDASE I"/>
    <property type="match status" value="1"/>
</dbReference>
<evidence type="ECO:0000256" key="6">
    <source>
        <dbReference type="PIRSR" id="PIRSR600223-1"/>
    </source>
</evidence>
<dbReference type="EMBL" id="ABVL01000005">
    <property type="protein sequence ID" value="EDY20193.1"/>
    <property type="molecule type" value="Genomic_DNA"/>
</dbReference>
<feature type="active site" evidence="6">
    <location>
        <position position="112"/>
    </location>
</feature>
<dbReference type="Proteomes" id="UP000005824">
    <property type="component" value="Unassembled WGS sequence"/>
</dbReference>
<keyword evidence="10" id="KW-1185">Reference proteome</keyword>
<evidence type="ECO:0000256" key="4">
    <source>
        <dbReference type="ARBA" id="ARBA00019232"/>
    </source>
</evidence>
<evidence type="ECO:0000256" key="1">
    <source>
        <dbReference type="ARBA" id="ARBA00000677"/>
    </source>
</evidence>
<keyword evidence="5 7" id="KW-0378">Hydrolase</keyword>
<organism evidence="9 10">
    <name type="scientific">Chthoniobacter flavus Ellin428</name>
    <dbReference type="NCBI Taxonomy" id="497964"/>
    <lineage>
        <taxon>Bacteria</taxon>
        <taxon>Pseudomonadati</taxon>
        <taxon>Verrucomicrobiota</taxon>
        <taxon>Spartobacteria</taxon>
        <taxon>Chthoniobacterales</taxon>
        <taxon>Chthoniobacteraceae</taxon>
        <taxon>Chthoniobacter</taxon>
    </lineage>
</organism>
<accession>B4CZM9</accession>
<evidence type="ECO:0000256" key="3">
    <source>
        <dbReference type="ARBA" id="ARBA00013208"/>
    </source>
</evidence>
<evidence type="ECO:0000313" key="9">
    <source>
        <dbReference type="EMBL" id="EDY20193.1"/>
    </source>
</evidence>
<dbReference type="STRING" id="497964.CfE428DRAFT_2117"/>
<dbReference type="AlphaFoldDB" id="B4CZM9"/>
<feature type="active site" evidence="6">
    <location>
        <position position="291"/>
    </location>
</feature>
<dbReference type="InterPro" id="IPR000223">
    <property type="entry name" value="Pept_S26A_signal_pept_1"/>
</dbReference>
<gene>
    <name evidence="9" type="ORF">CfE428DRAFT_2117</name>
</gene>
<dbReference type="SUPFAM" id="SSF51306">
    <property type="entry name" value="LexA/Signal peptidase"/>
    <property type="match status" value="1"/>
</dbReference>